<evidence type="ECO:0000313" key="2">
    <source>
        <dbReference type="EMBL" id="KAH3754041.1"/>
    </source>
</evidence>
<keyword evidence="4" id="KW-1185">Reference proteome</keyword>
<organism evidence="3 4">
    <name type="scientific">Dreissena polymorpha</name>
    <name type="common">Zebra mussel</name>
    <name type="synonym">Mytilus polymorpha</name>
    <dbReference type="NCBI Taxonomy" id="45954"/>
    <lineage>
        <taxon>Eukaryota</taxon>
        <taxon>Metazoa</taxon>
        <taxon>Spiralia</taxon>
        <taxon>Lophotrochozoa</taxon>
        <taxon>Mollusca</taxon>
        <taxon>Bivalvia</taxon>
        <taxon>Autobranchia</taxon>
        <taxon>Heteroconchia</taxon>
        <taxon>Euheterodonta</taxon>
        <taxon>Imparidentia</taxon>
        <taxon>Neoheterodontei</taxon>
        <taxon>Myida</taxon>
        <taxon>Dreissenoidea</taxon>
        <taxon>Dreissenidae</taxon>
        <taxon>Dreissena</taxon>
    </lineage>
</organism>
<dbReference type="AlphaFoldDB" id="A0A9D4DS90"/>
<name>A0A9D4DS90_DREPO</name>
<accession>A0A9D4DS90</accession>
<evidence type="ECO:0000313" key="4">
    <source>
        <dbReference type="Proteomes" id="UP000828390"/>
    </source>
</evidence>
<protein>
    <submittedName>
        <fullName evidence="3">Uncharacterized protein</fullName>
    </submittedName>
</protein>
<evidence type="ECO:0000313" key="3">
    <source>
        <dbReference type="EMBL" id="KAH3754113.1"/>
    </source>
</evidence>
<feature type="region of interest" description="Disordered" evidence="1">
    <location>
        <begin position="1"/>
        <end position="46"/>
    </location>
</feature>
<feature type="compositionally biased region" description="Basic and acidic residues" evidence="1">
    <location>
        <begin position="29"/>
        <end position="46"/>
    </location>
</feature>
<sequence length="120" mass="13781">MADKGRNADGDGQSETKSSLEDFVTENYQKQKDEGRLDSTNELTDQRTSDFFSRALSESRRMSAEVNKSHRKLDKIHTEFGTQMVNSWQAEHMTEVLQPHEQDFINKAKYQNPQAPSEPS</sequence>
<dbReference type="OrthoDB" id="5957937at2759"/>
<reference evidence="3" key="2">
    <citation type="submission" date="2020-11" db="EMBL/GenBank/DDBJ databases">
        <authorList>
            <person name="McCartney M.A."/>
            <person name="Auch B."/>
            <person name="Kono T."/>
            <person name="Mallez S."/>
            <person name="Becker A."/>
            <person name="Gohl D.M."/>
            <person name="Silverstein K.A.T."/>
            <person name="Koren S."/>
            <person name="Bechman K.B."/>
            <person name="Herman A."/>
            <person name="Abrahante J.E."/>
            <person name="Garbe J."/>
        </authorList>
    </citation>
    <scope>NUCLEOTIDE SEQUENCE</scope>
    <source>
        <strain evidence="3">Duluth1</strain>
        <tissue evidence="3">Whole animal</tissue>
    </source>
</reference>
<gene>
    <name evidence="2" type="ORF">DPMN_188699</name>
    <name evidence="3" type="ORF">DPMN_188774</name>
</gene>
<comment type="caution">
    <text evidence="3">The sequence shown here is derived from an EMBL/GenBank/DDBJ whole genome shotgun (WGS) entry which is preliminary data.</text>
</comment>
<evidence type="ECO:0000256" key="1">
    <source>
        <dbReference type="SAM" id="MobiDB-lite"/>
    </source>
</evidence>
<dbReference type="EMBL" id="JAIWYP010000010">
    <property type="protein sequence ID" value="KAH3754113.1"/>
    <property type="molecule type" value="Genomic_DNA"/>
</dbReference>
<dbReference type="Proteomes" id="UP000828390">
    <property type="component" value="Unassembled WGS sequence"/>
</dbReference>
<dbReference type="EMBL" id="JAIWYP010000010">
    <property type="protein sequence ID" value="KAH3754041.1"/>
    <property type="molecule type" value="Genomic_DNA"/>
</dbReference>
<reference evidence="3" key="1">
    <citation type="journal article" date="2019" name="bioRxiv">
        <title>The Genome of the Zebra Mussel, Dreissena polymorpha: A Resource for Invasive Species Research.</title>
        <authorList>
            <person name="McCartney M.A."/>
            <person name="Auch B."/>
            <person name="Kono T."/>
            <person name="Mallez S."/>
            <person name="Zhang Y."/>
            <person name="Obille A."/>
            <person name="Becker A."/>
            <person name="Abrahante J.E."/>
            <person name="Garbe J."/>
            <person name="Badalamenti J.P."/>
            <person name="Herman A."/>
            <person name="Mangelson H."/>
            <person name="Liachko I."/>
            <person name="Sullivan S."/>
            <person name="Sone E.D."/>
            <person name="Koren S."/>
            <person name="Silverstein K.A.T."/>
            <person name="Beckman K.B."/>
            <person name="Gohl D.M."/>
        </authorList>
    </citation>
    <scope>NUCLEOTIDE SEQUENCE</scope>
    <source>
        <strain evidence="3">Duluth1</strain>
        <tissue evidence="3">Whole animal</tissue>
    </source>
</reference>
<proteinExistence type="predicted"/>